<name>G7YQU6_CLOSI</name>
<evidence type="ECO:0000313" key="2">
    <source>
        <dbReference type="Proteomes" id="UP000008909"/>
    </source>
</evidence>
<evidence type="ECO:0000313" key="1">
    <source>
        <dbReference type="EMBL" id="GAA55326.1"/>
    </source>
</evidence>
<proteinExistence type="predicted"/>
<organism evidence="1 2">
    <name type="scientific">Clonorchis sinensis</name>
    <name type="common">Chinese liver fluke</name>
    <dbReference type="NCBI Taxonomy" id="79923"/>
    <lineage>
        <taxon>Eukaryota</taxon>
        <taxon>Metazoa</taxon>
        <taxon>Spiralia</taxon>
        <taxon>Lophotrochozoa</taxon>
        <taxon>Platyhelminthes</taxon>
        <taxon>Trematoda</taxon>
        <taxon>Digenea</taxon>
        <taxon>Opisthorchiida</taxon>
        <taxon>Opisthorchiata</taxon>
        <taxon>Opisthorchiidae</taxon>
        <taxon>Clonorchis</taxon>
    </lineage>
</organism>
<sequence>MATELPIVARYKRVIAIGARKRRRDDFLFNKVATGLFISIDCGMHNSADNHDNTIFHQQPINKYTAKYPCIHGKRQSLAIELDNLLHLNLDCPYYCFECHVTIDASSRCCYTFRLVPVLNHTRNKHEPIPAVKSCFRRETFVAGQRNSGSKRNDSLHRYGRDHLIKAPVHGRIADHRSARETECKNNPPEQRGPSLLCLWRALIYDKCAWAPTCNPTFTMRTSDWLVTQLRTFGSRIKPDY</sequence>
<keyword evidence="2" id="KW-1185">Reference proteome</keyword>
<protein>
    <submittedName>
        <fullName evidence="1">Uncharacterized protein</fullName>
    </submittedName>
</protein>
<dbReference type="EMBL" id="DF143995">
    <property type="protein sequence ID" value="GAA55326.1"/>
    <property type="molecule type" value="Genomic_DNA"/>
</dbReference>
<dbReference type="AlphaFoldDB" id="G7YQU6"/>
<reference key="2">
    <citation type="submission" date="2011-10" db="EMBL/GenBank/DDBJ databases">
        <title>The genome and transcriptome sequence of Clonorchis sinensis provide insights into the carcinogenic liver fluke.</title>
        <authorList>
            <person name="Wang X."/>
            <person name="Huang Y."/>
            <person name="Chen W."/>
            <person name="Liu H."/>
            <person name="Guo L."/>
            <person name="Chen Y."/>
            <person name="Luo F."/>
            <person name="Zhou W."/>
            <person name="Sun J."/>
            <person name="Mao Q."/>
            <person name="Liang P."/>
            <person name="Zhou C."/>
            <person name="Tian Y."/>
            <person name="Men J."/>
            <person name="Lv X."/>
            <person name="Huang L."/>
            <person name="Zhou J."/>
            <person name="Hu Y."/>
            <person name="Li R."/>
            <person name="Zhang F."/>
            <person name="Lei H."/>
            <person name="Li X."/>
            <person name="Hu X."/>
            <person name="Liang C."/>
            <person name="Xu J."/>
            <person name="Wu Z."/>
            <person name="Yu X."/>
        </authorList>
    </citation>
    <scope>NUCLEOTIDE SEQUENCE</scope>
    <source>
        <strain>Henan</strain>
    </source>
</reference>
<gene>
    <name evidence="1" type="ORF">CLF_107580</name>
</gene>
<reference evidence="1" key="1">
    <citation type="journal article" date="2011" name="Genome Biol.">
        <title>The draft genome of the carcinogenic human liver fluke Clonorchis sinensis.</title>
        <authorList>
            <person name="Wang X."/>
            <person name="Chen W."/>
            <person name="Huang Y."/>
            <person name="Sun J."/>
            <person name="Men J."/>
            <person name="Liu H."/>
            <person name="Luo F."/>
            <person name="Guo L."/>
            <person name="Lv X."/>
            <person name="Deng C."/>
            <person name="Zhou C."/>
            <person name="Fan Y."/>
            <person name="Li X."/>
            <person name="Huang L."/>
            <person name="Hu Y."/>
            <person name="Liang C."/>
            <person name="Hu X."/>
            <person name="Xu J."/>
            <person name="Yu X."/>
        </authorList>
    </citation>
    <scope>NUCLEOTIDE SEQUENCE [LARGE SCALE GENOMIC DNA]</scope>
    <source>
        <strain evidence="1">Henan</strain>
    </source>
</reference>
<accession>G7YQU6</accession>
<dbReference type="Proteomes" id="UP000008909">
    <property type="component" value="Unassembled WGS sequence"/>
</dbReference>